<accession>A0A084W360</accession>
<evidence type="ECO:0000256" key="1">
    <source>
        <dbReference type="SAM" id="MobiDB-lite"/>
    </source>
</evidence>
<dbReference type="EMBL" id="ATLV01019826">
    <property type="status" value="NOT_ANNOTATED_CDS"/>
    <property type="molecule type" value="Genomic_DNA"/>
</dbReference>
<protein>
    <submittedName>
        <fullName evidence="2 3">Uncharacterized protein</fullName>
    </submittedName>
</protein>
<gene>
    <name evidence="2" type="ORF">ZHAS_00012542</name>
</gene>
<proteinExistence type="predicted"/>
<dbReference type="EnsemblMetazoa" id="ASIC012542-RA">
    <property type="protein sequence ID" value="ASIC012542-PA"/>
    <property type="gene ID" value="ASIC012542"/>
</dbReference>
<dbReference type="AlphaFoldDB" id="A0A084W360"/>
<reference evidence="2 4" key="1">
    <citation type="journal article" date="2014" name="BMC Genomics">
        <title>Genome sequence of Anopheles sinensis provides insight into genetics basis of mosquito competence for malaria parasites.</title>
        <authorList>
            <person name="Zhou D."/>
            <person name="Zhang D."/>
            <person name="Ding G."/>
            <person name="Shi L."/>
            <person name="Hou Q."/>
            <person name="Ye Y."/>
            <person name="Xu Y."/>
            <person name="Zhou H."/>
            <person name="Xiong C."/>
            <person name="Li S."/>
            <person name="Yu J."/>
            <person name="Hong S."/>
            <person name="Yu X."/>
            <person name="Zou P."/>
            <person name="Chen C."/>
            <person name="Chang X."/>
            <person name="Wang W."/>
            <person name="Lv Y."/>
            <person name="Sun Y."/>
            <person name="Ma L."/>
            <person name="Shen B."/>
            <person name="Zhu C."/>
        </authorList>
    </citation>
    <scope>NUCLEOTIDE SEQUENCE [LARGE SCALE GENOMIC DNA]</scope>
</reference>
<evidence type="ECO:0000313" key="3">
    <source>
        <dbReference type="EnsemblMetazoa" id="ASIC012542-PA"/>
    </source>
</evidence>
<feature type="region of interest" description="Disordered" evidence="1">
    <location>
        <begin position="58"/>
        <end position="77"/>
    </location>
</feature>
<feature type="compositionally biased region" description="Acidic residues" evidence="1">
    <location>
        <begin position="35"/>
        <end position="44"/>
    </location>
</feature>
<dbReference type="EMBL" id="KE525279">
    <property type="protein sequence ID" value="KFB44654.1"/>
    <property type="molecule type" value="Genomic_DNA"/>
</dbReference>
<name>A0A084W360_ANOSI</name>
<dbReference type="Proteomes" id="UP000030765">
    <property type="component" value="Unassembled WGS sequence"/>
</dbReference>
<organism evidence="2">
    <name type="scientific">Anopheles sinensis</name>
    <name type="common">Mosquito</name>
    <dbReference type="NCBI Taxonomy" id="74873"/>
    <lineage>
        <taxon>Eukaryota</taxon>
        <taxon>Metazoa</taxon>
        <taxon>Ecdysozoa</taxon>
        <taxon>Arthropoda</taxon>
        <taxon>Hexapoda</taxon>
        <taxon>Insecta</taxon>
        <taxon>Pterygota</taxon>
        <taxon>Neoptera</taxon>
        <taxon>Endopterygota</taxon>
        <taxon>Diptera</taxon>
        <taxon>Nematocera</taxon>
        <taxon>Culicoidea</taxon>
        <taxon>Culicidae</taxon>
        <taxon>Anophelinae</taxon>
        <taxon>Anopheles</taxon>
    </lineage>
</organism>
<sequence length="77" mass="8571">MENLPDRKPTAAQPGKPLLIERPTNLARSDNDGYDHDDDDDGEDVDDGWFDRVFHFGGNGRVSGTSLRTRNHQPAGH</sequence>
<feature type="region of interest" description="Disordered" evidence="1">
    <location>
        <begin position="1"/>
        <end position="44"/>
    </location>
</feature>
<evidence type="ECO:0000313" key="2">
    <source>
        <dbReference type="EMBL" id="KFB44654.1"/>
    </source>
</evidence>
<dbReference type="VEuPathDB" id="VectorBase:ASIC012542"/>
<reference evidence="3" key="2">
    <citation type="submission" date="2020-05" db="UniProtKB">
        <authorList>
            <consortium name="EnsemblMetazoa"/>
        </authorList>
    </citation>
    <scope>IDENTIFICATION</scope>
</reference>
<evidence type="ECO:0000313" key="4">
    <source>
        <dbReference type="Proteomes" id="UP000030765"/>
    </source>
</evidence>
<keyword evidence="4" id="KW-1185">Reference proteome</keyword>